<dbReference type="Pfam" id="PF00295">
    <property type="entry name" value="Glyco_hydro_28"/>
    <property type="match status" value="1"/>
</dbReference>
<keyword evidence="5 9" id="KW-0378">Hydrolase</keyword>
<evidence type="ECO:0000313" key="13">
    <source>
        <dbReference type="Proteomes" id="UP000243459"/>
    </source>
</evidence>
<dbReference type="Gene3D" id="2.160.20.10">
    <property type="entry name" value="Single-stranded right-handed beta-helix, Pectin lyase-like"/>
    <property type="match status" value="1"/>
</dbReference>
<evidence type="ECO:0000256" key="6">
    <source>
        <dbReference type="ARBA" id="ARBA00023295"/>
    </source>
</evidence>
<evidence type="ECO:0000256" key="1">
    <source>
        <dbReference type="ARBA" id="ARBA00004191"/>
    </source>
</evidence>
<dbReference type="Gene3D" id="3.10.20.30">
    <property type="match status" value="1"/>
</dbReference>
<evidence type="ECO:0000256" key="8">
    <source>
        <dbReference type="PROSITE-ProRule" id="PRU10052"/>
    </source>
</evidence>
<dbReference type="GO" id="GO:0005975">
    <property type="term" value="P:carbohydrate metabolic process"/>
    <property type="evidence" value="ECO:0007669"/>
    <property type="project" value="InterPro"/>
</dbReference>
<dbReference type="InterPro" id="IPR013029">
    <property type="entry name" value="YchF_C"/>
</dbReference>
<dbReference type="InterPro" id="IPR000743">
    <property type="entry name" value="Glyco_hydro_28"/>
</dbReference>
<dbReference type="InterPro" id="IPR012676">
    <property type="entry name" value="TGS-like"/>
</dbReference>
<dbReference type="EMBL" id="CM007387">
    <property type="protein sequence ID" value="ONK63122.1"/>
    <property type="molecule type" value="Genomic_DNA"/>
</dbReference>
<dbReference type="Pfam" id="PF06071">
    <property type="entry name" value="YchF-GTPase_C"/>
    <property type="match status" value="1"/>
</dbReference>
<keyword evidence="6 9" id="KW-0326">Glycosidase</keyword>
<evidence type="ECO:0000256" key="3">
    <source>
        <dbReference type="ARBA" id="ARBA00022512"/>
    </source>
</evidence>
<feature type="compositionally biased region" description="Polar residues" evidence="10">
    <location>
        <begin position="75"/>
        <end position="85"/>
    </location>
</feature>
<dbReference type="SMART" id="SM00710">
    <property type="entry name" value="PbH1"/>
    <property type="match status" value="7"/>
</dbReference>
<accession>A0A5P1EB83</accession>
<feature type="region of interest" description="Disordered" evidence="10">
    <location>
        <begin position="42"/>
        <end position="135"/>
    </location>
</feature>
<dbReference type="InterPro" id="IPR006626">
    <property type="entry name" value="PbH1"/>
</dbReference>
<feature type="compositionally biased region" description="Pro residues" evidence="10">
    <location>
        <begin position="101"/>
        <end position="115"/>
    </location>
</feature>
<dbReference type="InterPro" id="IPR012675">
    <property type="entry name" value="Beta-grasp_dom_sf"/>
</dbReference>
<evidence type="ECO:0000256" key="2">
    <source>
        <dbReference type="ARBA" id="ARBA00008834"/>
    </source>
</evidence>
<gene>
    <name evidence="12" type="ORF">A4U43_C07F11640</name>
</gene>
<dbReference type="Proteomes" id="UP000243459">
    <property type="component" value="Chromosome 7"/>
</dbReference>
<evidence type="ECO:0000256" key="7">
    <source>
        <dbReference type="ARBA" id="ARBA00023316"/>
    </source>
</evidence>
<comment type="similarity">
    <text evidence="2 9">Belongs to the glycosyl hydrolase 28 family.</text>
</comment>
<dbReference type="GO" id="GO:0071555">
    <property type="term" value="P:cell wall organization"/>
    <property type="evidence" value="ECO:0007669"/>
    <property type="project" value="UniProtKB-KW"/>
</dbReference>
<evidence type="ECO:0000313" key="12">
    <source>
        <dbReference type="EMBL" id="ONK63122.1"/>
    </source>
</evidence>
<evidence type="ECO:0000256" key="10">
    <source>
        <dbReference type="SAM" id="MobiDB-lite"/>
    </source>
</evidence>
<dbReference type="InterPro" id="IPR011050">
    <property type="entry name" value="Pectin_lyase_fold/virulence"/>
</dbReference>
<keyword evidence="13" id="KW-1185">Reference proteome</keyword>
<evidence type="ECO:0000256" key="5">
    <source>
        <dbReference type="ARBA" id="ARBA00022801"/>
    </source>
</evidence>
<feature type="active site" evidence="8">
    <location>
        <position position="367"/>
    </location>
</feature>
<comment type="subcellular location">
    <subcellularLocation>
        <location evidence="1">Secreted</location>
        <location evidence="1">Cell wall</location>
    </subcellularLocation>
</comment>
<dbReference type="SUPFAM" id="SSF51126">
    <property type="entry name" value="Pectin lyase-like"/>
    <property type="match status" value="1"/>
</dbReference>
<reference evidence="13" key="1">
    <citation type="journal article" date="2017" name="Nat. Commun.">
        <title>The asparagus genome sheds light on the origin and evolution of a young Y chromosome.</title>
        <authorList>
            <person name="Harkess A."/>
            <person name="Zhou J."/>
            <person name="Xu C."/>
            <person name="Bowers J.E."/>
            <person name="Van der Hulst R."/>
            <person name="Ayyampalayam S."/>
            <person name="Mercati F."/>
            <person name="Riccardi P."/>
            <person name="McKain M.R."/>
            <person name="Kakrana A."/>
            <person name="Tang H."/>
            <person name="Ray J."/>
            <person name="Groenendijk J."/>
            <person name="Arikit S."/>
            <person name="Mathioni S.M."/>
            <person name="Nakano M."/>
            <person name="Shan H."/>
            <person name="Telgmann-Rauber A."/>
            <person name="Kanno A."/>
            <person name="Yue Z."/>
            <person name="Chen H."/>
            <person name="Li W."/>
            <person name="Chen Y."/>
            <person name="Xu X."/>
            <person name="Zhang Y."/>
            <person name="Luo S."/>
            <person name="Chen H."/>
            <person name="Gao J."/>
            <person name="Mao Z."/>
            <person name="Pires J.C."/>
            <person name="Luo M."/>
            <person name="Kudrna D."/>
            <person name="Wing R.A."/>
            <person name="Meyers B.C."/>
            <person name="Yi K."/>
            <person name="Kong H."/>
            <person name="Lavrijsen P."/>
            <person name="Sunseri F."/>
            <person name="Falavigna A."/>
            <person name="Ye Y."/>
            <person name="Leebens-Mack J.H."/>
            <person name="Chen G."/>
        </authorList>
    </citation>
    <scope>NUCLEOTIDE SEQUENCE [LARGE SCALE GENOMIC DNA]</scope>
    <source>
        <strain evidence="13">cv. DH0086</strain>
    </source>
</reference>
<dbReference type="AlphaFoldDB" id="A0A5P1EB83"/>
<dbReference type="GO" id="GO:0004650">
    <property type="term" value="F:polygalacturonase activity"/>
    <property type="evidence" value="ECO:0007669"/>
    <property type="project" value="InterPro"/>
</dbReference>
<dbReference type="Gramene" id="ONK63122">
    <property type="protein sequence ID" value="ONK63122"/>
    <property type="gene ID" value="A4U43_C07F11640"/>
</dbReference>
<evidence type="ECO:0000259" key="11">
    <source>
        <dbReference type="Pfam" id="PF06071"/>
    </source>
</evidence>
<evidence type="ECO:0000256" key="9">
    <source>
        <dbReference type="RuleBase" id="RU361169"/>
    </source>
</evidence>
<dbReference type="FunFam" id="2.160.20.10:FF:000012">
    <property type="entry name" value="Polygalacturonase At1g48100 family"/>
    <property type="match status" value="1"/>
</dbReference>
<keyword evidence="7" id="KW-0961">Cell wall biogenesis/degradation</keyword>
<name>A0A5P1EB83_ASPOF</name>
<keyword evidence="3" id="KW-0134">Cell wall</keyword>
<feature type="compositionally biased region" description="Low complexity" evidence="10">
    <location>
        <begin position="86"/>
        <end position="100"/>
    </location>
</feature>
<dbReference type="PROSITE" id="PS00502">
    <property type="entry name" value="POLYGALACTURONASE"/>
    <property type="match status" value="1"/>
</dbReference>
<dbReference type="SUPFAM" id="SSF81271">
    <property type="entry name" value="TGS-like"/>
    <property type="match status" value="1"/>
</dbReference>
<organism evidence="12 13">
    <name type="scientific">Asparagus officinalis</name>
    <name type="common">Garden asparagus</name>
    <dbReference type="NCBI Taxonomy" id="4686"/>
    <lineage>
        <taxon>Eukaryota</taxon>
        <taxon>Viridiplantae</taxon>
        <taxon>Streptophyta</taxon>
        <taxon>Embryophyta</taxon>
        <taxon>Tracheophyta</taxon>
        <taxon>Spermatophyta</taxon>
        <taxon>Magnoliopsida</taxon>
        <taxon>Liliopsida</taxon>
        <taxon>Asparagales</taxon>
        <taxon>Asparagaceae</taxon>
        <taxon>Asparagoideae</taxon>
        <taxon>Asparagus</taxon>
    </lineage>
</organism>
<protein>
    <recommendedName>
        <fullName evidence="11">YchF C-terminal domain-containing protein</fullName>
    </recommendedName>
</protein>
<evidence type="ECO:0000256" key="4">
    <source>
        <dbReference type="ARBA" id="ARBA00022525"/>
    </source>
</evidence>
<keyword evidence="4" id="KW-0964">Secreted</keyword>
<proteinExistence type="inferred from homology"/>
<feature type="compositionally biased region" description="Basic residues" evidence="10">
    <location>
        <begin position="42"/>
        <end position="52"/>
    </location>
</feature>
<feature type="domain" description="YchF C-terminal" evidence="11">
    <location>
        <begin position="516"/>
        <end position="579"/>
    </location>
</feature>
<dbReference type="PANTHER" id="PTHR31375">
    <property type="match status" value="1"/>
</dbReference>
<sequence>MPSFFYSNIPSVLNLSLLRMEALVLFLCIASSFCIVNGRSGNHHHHHYHNRHQSIALPPMADSPDESALPPTLSPLRNSTNSTYVPPTYSPSRNSTNSTSVPPPLPSPPAHPPASTPNFHAPAPSPASGVTNDNSSSSVAVFNVRSFGAVGDGVSDDTEAFKSAWDSACQVGSAVVLVQKGYSFMINSTIFAGPCQNGVIFQVDGIVMPPDGPDYWPSNNSKRQWLVFYRADGMSMQGSGLIDGRGEKWWNLPCKPHRGINGTKLPGPCDSPVALRFFMSSNISVHGLKIQNSPQFHFRFDNCRNVTVDSISISSPALSPNTDGIHVENTQNVGIYNSVISNGDDCISIGSGSMHVDIRNVTCGPGHGISIGSLGKANTRACVTNITVHNAIIKHSDNGVRIKTWQGGSGSVSSITFDNIRMDTVRNPIMIDQYYCLSKPCRNQSANIFISDISYSNIKGTYDVRSPPIHLGCSDSVPCTNVTLTEVELLPAQGYVISDPFCWNVYGTSQTITIPPVQCWQFSQGIAACKAAAIVESDKGFKSVEVIKYKDFERMGSVAAVKACKSCLYEDGSYCIEDGVYLISRKSGARLRKQRRRRPAVSITPPLFAYRASRIDKTIFGSQANATVKRWDPSDRRAHLSRIPTVPLTLAAGPLINGKWARGCPRARAEERAGISGSE</sequence>
<dbReference type="InterPro" id="IPR012334">
    <property type="entry name" value="Pectin_lyas_fold"/>
</dbReference>